<keyword evidence="3 6" id="KW-1133">Transmembrane helix</keyword>
<evidence type="ECO:0000256" key="6">
    <source>
        <dbReference type="SAM" id="Phobius"/>
    </source>
</evidence>
<feature type="transmembrane region" description="Helical" evidence="6">
    <location>
        <begin position="43"/>
        <end position="65"/>
    </location>
</feature>
<name>A0A396H2Q5_MEDTR</name>
<evidence type="ECO:0000256" key="1">
    <source>
        <dbReference type="ARBA" id="ARBA00004141"/>
    </source>
</evidence>
<dbReference type="PANTHER" id="PTHR16201:SF44">
    <property type="entry name" value="SEVEN TRANSMEMBRANE PROTEIN 1"/>
    <property type="match status" value="1"/>
</dbReference>
<feature type="transmembrane region" description="Helical" evidence="6">
    <location>
        <begin position="71"/>
        <end position="93"/>
    </location>
</feature>
<evidence type="ECO:0000256" key="2">
    <source>
        <dbReference type="ARBA" id="ARBA00022692"/>
    </source>
</evidence>
<dbReference type="Gene3D" id="1.20.1280.290">
    <property type="match status" value="2"/>
</dbReference>
<evidence type="ECO:0000256" key="5">
    <source>
        <dbReference type="SAM" id="MobiDB-lite"/>
    </source>
</evidence>
<evidence type="ECO:0000256" key="4">
    <source>
        <dbReference type="ARBA" id="ARBA00023136"/>
    </source>
</evidence>
<dbReference type="EMBL" id="PSQE01000007">
    <property type="protein sequence ID" value="RHN47632.1"/>
    <property type="molecule type" value="Genomic_DNA"/>
</dbReference>
<dbReference type="InterPro" id="IPR051415">
    <property type="entry name" value="LAAT-1"/>
</dbReference>
<protein>
    <recommendedName>
        <fullName evidence="8">PQ-loop protein/transmembrane family protein</fullName>
    </recommendedName>
</protein>
<evidence type="ECO:0008006" key="8">
    <source>
        <dbReference type="Google" id="ProtNLM"/>
    </source>
</evidence>
<dbReference type="GO" id="GO:0098852">
    <property type="term" value="C:lytic vacuole membrane"/>
    <property type="evidence" value="ECO:0007669"/>
    <property type="project" value="UniProtKB-ARBA"/>
</dbReference>
<sequence length="372" mass="41321">MGVFDRETASYTLGWLSVVIWVIAEIPQIITNYRAKSTDGLSATFLITWIIGDLFNLFGCILEPATLPTQFYMAVLYTIITTVLGSQAIYYGYIYPRSQYKRLLKNEQVETPTKAGQVEKLSDAEQSHQFDDFSRGTGRSSPIPLPVHLPSIFTGREELFYQSARSLSKSHTPTAGSIIAQRMSPTSPFLDSTEKNLLSPDVATQSDPSLKIKSTLSVVSTLTFLGVINLHKSLEKIINPLVSNPRQQFVVYVGRKLLQVSGDQLMENGASRTSSIGTFFGWAMAVIYLGGRMPQIFLNIRRGHAEGLNPLMFLFALIGNATYVASILVRSLDWSTIGPNLPWLVDAGGCVLLDFFILLQFLYFRCRTSSSL</sequence>
<organism evidence="7">
    <name type="scientific">Medicago truncatula</name>
    <name type="common">Barrel medic</name>
    <name type="synonym">Medicago tribuloides</name>
    <dbReference type="NCBI Taxonomy" id="3880"/>
    <lineage>
        <taxon>Eukaryota</taxon>
        <taxon>Viridiplantae</taxon>
        <taxon>Streptophyta</taxon>
        <taxon>Embryophyta</taxon>
        <taxon>Tracheophyta</taxon>
        <taxon>Spermatophyta</taxon>
        <taxon>Magnoliopsida</taxon>
        <taxon>eudicotyledons</taxon>
        <taxon>Gunneridae</taxon>
        <taxon>Pentapetalae</taxon>
        <taxon>rosids</taxon>
        <taxon>fabids</taxon>
        <taxon>Fabales</taxon>
        <taxon>Fabaceae</taxon>
        <taxon>Papilionoideae</taxon>
        <taxon>50 kb inversion clade</taxon>
        <taxon>NPAAA clade</taxon>
        <taxon>Hologalegina</taxon>
        <taxon>IRL clade</taxon>
        <taxon>Trifolieae</taxon>
        <taxon>Medicago</taxon>
    </lineage>
</organism>
<dbReference type="AlphaFoldDB" id="A0A396H2Q5"/>
<gene>
    <name evidence="7" type="ORF">MtrunA17_Chr7g0255081</name>
</gene>
<dbReference type="PANTHER" id="PTHR16201">
    <property type="entry name" value="SEVEN TRANSMEMBRANE PROTEIN 1-RELATED"/>
    <property type="match status" value="1"/>
</dbReference>
<dbReference type="FunFam" id="1.20.1280.290:FF:000012">
    <property type="entry name" value="Vacuolar membrane PQ loop repeat protein"/>
    <property type="match status" value="1"/>
</dbReference>
<dbReference type="Proteomes" id="UP000265566">
    <property type="component" value="Chromosome 7"/>
</dbReference>
<feature type="transmembrane region" description="Helical" evidence="6">
    <location>
        <begin position="12"/>
        <end position="31"/>
    </location>
</feature>
<dbReference type="GO" id="GO:0015174">
    <property type="term" value="F:basic amino acid transmembrane transporter activity"/>
    <property type="evidence" value="ECO:0007669"/>
    <property type="project" value="UniProtKB-ARBA"/>
</dbReference>
<proteinExistence type="predicted"/>
<keyword evidence="2 6" id="KW-0812">Transmembrane</keyword>
<dbReference type="Pfam" id="PF04193">
    <property type="entry name" value="PQ-loop"/>
    <property type="match status" value="2"/>
</dbReference>
<reference evidence="7" key="1">
    <citation type="journal article" date="2018" name="Nat. Plants">
        <title>Whole-genome landscape of Medicago truncatula symbiotic genes.</title>
        <authorList>
            <person name="Pecrix Y."/>
            <person name="Gamas P."/>
            <person name="Carrere S."/>
        </authorList>
    </citation>
    <scope>NUCLEOTIDE SEQUENCE</scope>
    <source>
        <tissue evidence="7">Leaves</tissue>
    </source>
</reference>
<feature type="region of interest" description="Disordered" evidence="5">
    <location>
        <begin position="114"/>
        <end position="141"/>
    </location>
</feature>
<evidence type="ECO:0000313" key="7">
    <source>
        <dbReference type="EMBL" id="RHN47632.1"/>
    </source>
</evidence>
<dbReference type="FunFam" id="1.20.1280.290:FF:000009">
    <property type="entry name" value="PQ loop repeat family protein"/>
    <property type="match status" value="1"/>
</dbReference>
<dbReference type="Gramene" id="rna42254">
    <property type="protein sequence ID" value="RHN47632.1"/>
    <property type="gene ID" value="gene42254"/>
</dbReference>
<dbReference type="SMART" id="SM00679">
    <property type="entry name" value="CTNS"/>
    <property type="match status" value="2"/>
</dbReference>
<evidence type="ECO:0000256" key="3">
    <source>
        <dbReference type="ARBA" id="ARBA00022989"/>
    </source>
</evidence>
<comment type="caution">
    <text evidence="7">The sequence shown here is derived from an EMBL/GenBank/DDBJ whole genome shotgun (WGS) entry which is preliminary data.</text>
</comment>
<feature type="transmembrane region" description="Helical" evidence="6">
    <location>
        <begin position="311"/>
        <end position="329"/>
    </location>
</feature>
<keyword evidence="4 6" id="KW-0472">Membrane</keyword>
<dbReference type="InterPro" id="IPR006603">
    <property type="entry name" value="PQ-loop_rpt"/>
</dbReference>
<feature type="compositionally biased region" description="Basic and acidic residues" evidence="5">
    <location>
        <begin position="120"/>
        <end position="134"/>
    </location>
</feature>
<feature type="transmembrane region" description="Helical" evidence="6">
    <location>
        <begin position="341"/>
        <end position="364"/>
    </location>
</feature>
<comment type="subcellular location">
    <subcellularLocation>
        <location evidence="1">Membrane</location>
        <topology evidence="1">Multi-pass membrane protein</topology>
    </subcellularLocation>
</comment>
<accession>A0A396H2Q5</accession>